<gene>
    <name evidence="1" type="ORF">BG844_25210</name>
</gene>
<evidence type="ECO:0000313" key="1">
    <source>
        <dbReference type="EMBL" id="OJF11622.1"/>
    </source>
</evidence>
<protein>
    <submittedName>
        <fullName evidence="1">Uncharacterized protein</fullName>
    </submittedName>
</protein>
<evidence type="ECO:0000313" key="2">
    <source>
        <dbReference type="Proteomes" id="UP000182486"/>
    </source>
</evidence>
<keyword evidence="2" id="KW-1185">Reference proteome</keyword>
<proteinExistence type="predicted"/>
<sequence>MPFTNTIRDARVALSHRRTQRRAYRQLSAELAAFRTPAERAELDLILGRHDETETAEIRAILNRQDYERQRARMAVGGYRG</sequence>
<organism evidence="1 2">
    <name type="scientific">Couchioplanes caeruleus subsp. caeruleus</name>
    <dbReference type="NCBI Taxonomy" id="56427"/>
    <lineage>
        <taxon>Bacteria</taxon>
        <taxon>Bacillati</taxon>
        <taxon>Actinomycetota</taxon>
        <taxon>Actinomycetes</taxon>
        <taxon>Micromonosporales</taxon>
        <taxon>Micromonosporaceae</taxon>
        <taxon>Couchioplanes</taxon>
    </lineage>
</organism>
<dbReference type="Proteomes" id="UP000182486">
    <property type="component" value="Unassembled WGS sequence"/>
</dbReference>
<dbReference type="RefSeq" id="WP_071807864.1">
    <property type="nucleotide sequence ID" value="NZ_MEIA01000295.1"/>
</dbReference>
<dbReference type="EMBL" id="MEIA01000295">
    <property type="protein sequence ID" value="OJF11622.1"/>
    <property type="molecule type" value="Genomic_DNA"/>
</dbReference>
<comment type="caution">
    <text evidence="1">The sequence shown here is derived from an EMBL/GenBank/DDBJ whole genome shotgun (WGS) entry which is preliminary data.</text>
</comment>
<reference evidence="1 2" key="1">
    <citation type="submission" date="2016-09" db="EMBL/GenBank/DDBJ databases">
        <title>Couchioplanes caeruleus draft genome sequence.</title>
        <authorList>
            <person name="Sheehan J."/>
            <person name="Caffrey P."/>
        </authorList>
    </citation>
    <scope>NUCLEOTIDE SEQUENCE [LARGE SCALE GENOMIC DNA]</scope>
    <source>
        <strain evidence="1 2">DSM 43634</strain>
    </source>
</reference>
<dbReference type="AlphaFoldDB" id="A0A1K0GHB1"/>
<accession>A0A1K0GHB1</accession>
<name>A0A1K0GHB1_9ACTN</name>